<dbReference type="EMBL" id="JAAAUQ010000784">
    <property type="protein sequence ID" value="KAF9147602.1"/>
    <property type="molecule type" value="Genomic_DNA"/>
</dbReference>
<protein>
    <submittedName>
        <fullName evidence="2">Uncharacterized protein</fullName>
    </submittedName>
</protein>
<feature type="compositionally biased region" description="Polar residues" evidence="1">
    <location>
        <begin position="23"/>
        <end position="37"/>
    </location>
</feature>
<dbReference type="AlphaFoldDB" id="A0A9P5V912"/>
<accession>A0A9P5V912</accession>
<gene>
    <name evidence="2" type="ORF">BG015_010730</name>
</gene>
<dbReference type="OrthoDB" id="10359280at2759"/>
<keyword evidence="3" id="KW-1185">Reference proteome</keyword>
<feature type="compositionally biased region" description="Basic and acidic residues" evidence="1">
    <location>
        <begin position="46"/>
        <end position="61"/>
    </location>
</feature>
<reference evidence="2" key="1">
    <citation type="journal article" date="2020" name="Fungal Divers.">
        <title>Resolving the Mortierellaceae phylogeny through synthesis of multi-gene phylogenetics and phylogenomics.</title>
        <authorList>
            <person name="Vandepol N."/>
            <person name="Liber J."/>
            <person name="Desiro A."/>
            <person name="Na H."/>
            <person name="Kennedy M."/>
            <person name="Barry K."/>
            <person name="Grigoriev I.V."/>
            <person name="Miller A.N."/>
            <person name="O'Donnell K."/>
            <person name="Stajich J.E."/>
            <person name="Bonito G."/>
        </authorList>
    </citation>
    <scope>NUCLEOTIDE SEQUENCE</scope>
    <source>
        <strain evidence="2">NRRL 6426</strain>
    </source>
</reference>
<comment type="caution">
    <text evidence="2">The sequence shown here is derived from an EMBL/GenBank/DDBJ whole genome shotgun (WGS) entry which is preliminary data.</text>
</comment>
<proteinExistence type="predicted"/>
<feature type="region of interest" description="Disordered" evidence="1">
    <location>
        <begin position="23"/>
        <end position="61"/>
    </location>
</feature>
<feature type="non-terminal residue" evidence="2">
    <location>
        <position position="61"/>
    </location>
</feature>
<organism evidence="2 3">
    <name type="scientific">Linnemannia schmuckeri</name>
    <dbReference type="NCBI Taxonomy" id="64567"/>
    <lineage>
        <taxon>Eukaryota</taxon>
        <taxon>Fungi</taxon>
        <taxon>Fungi incertae sedis</taxon>
        <taxon>Mucoromycota</taxon>
        <taxon>Mortierellomycotina</taxon>
        <taxon>Mortierellomycetes</taxon>
        <taxon>Mortierellales</taxon>
        <taxon>Mortierellaceae</taxon>
        <taxon>Linnemannia</taxon>
    </lineage>
</organism>
<name>A0A9P5V912_9FUNG</name>
<sequence length="61" mass="6666">MAQQQDPSLAYLQVDQTVPQQKTFADHQSTVTENAAESSPILPTPARRDRSSSDSPDKHSA</sequence>
<evidence type="ECO:0000313" key="2">
    <source>
        <dbReference type="EMBL" id="KAF9147602.1"/>
    </source>
</evidence>
<dbReference type="Proteomes" id="UP000748756">
    <property type="component" value="Unassembled WGS sequence"/>
</dbReference>
<evidence type="ECO:0000256" key="1">
    <source>
        <dbReference type="SAM" id="MobiDB-lite"/>
    </source>
</evidence>
<evidence type="ECO:0000313" key="3">
    <source>
        <dbReference type="Proteomes" id="UP000748756"/>
    </source>
</evidence>